<name>A0ACC7LLU6_9FLAO</name>
<dbReference type="EMBL" id="JBHFPV010000002">
    <property type="protein sequence ID" value="MFH6604015.1"/>
    <property type="molecule type" value="Genomic_DNA"/>
</dbReference>
<keyword evidence="2" id="KW-1185">Reference proteome</keyword>
<evidence type="ECO:0000313" key="1">
    <source>
        <dbReference type="EMBL" id="MFH6604015.1"/>
    </source>
</evidence>
<comment type="caution">
    <text evidence="1">The sequence shown here is derived from an EMBL/GenBank/DDBJ whole genome shotgun (WGS) entry which is preliminary data.</text>
</comment>
<evidence type="ECO:0000313" key="2">
    <source>
        <dbReference type="Proteomes" id="UP001595191"/>
    </source>
</evidence>
<organism evidence="1 2">
    <name type="scientific">Meishania litoralis</name>
    <dbReference type="NCBI Taxonomy" id="3434685"/>
    <lineage>
        <taxon>Bacteria</taxon>
        <taxon>Pseudomonadati</taxon>
        <taxon>Bacteroidota</taxon>
        <taxon>Flavobacteriia</taxon>
        <taxon>Flavobacteriales</taxon>
        <taxon>Flavobacteriaceae</taxon>
        <taxon>Meishania</taxon>
    </lineage>
</organism>
<sequence>MELLKKQRDFFTTQRTKNIAFRKKALKRLQKEIIEREDDIAEAIYKDFKKPKFETLAAETQFVLAELKLALRNIDIWARPERKAATLMNWPSSDWIYKEPYGAVLIIAPWNYPFQLAFAPLVGAVAAGNTVVVKPSEVTPNTAMIISEIVNAVFEPEHVAVVDGGVEVSQELLAERWDYIFFTGSTRVGQIVYESAAKHLTPVTLELGGKNPTIVDETASIDLAAKRITWGKFLNAGQTCIATDYILVHKSVKDKLVKALKRYITKSYGENIEDSPDFSRTVSQRHFEGLKAMLEGEEVLFGGDSNEDDNYLSPTLVNEPKLESKLMQGEIFGPILPVIAYETEADIERHIMNYGKPLATYIFSNRKSFQKKIIDRYSFGGGAINDTVIQITNEKLPFGGVGSSGIGAYHGKTSFDIFSHQKAIIKKANWFDAPLRYPPYNLSMKLVKKIKHLF</sequence>
<gene>
    <name evidence="1" type="ORF">ACEZ3G_11045</name>
</gene>
<reference evidence="1" key="1">
    <citation type="submission" date="2024-09" db="EMBL/GenBank/DDBJ databases">
        <authorList>
            <person name="Liu J."/>
        </authorList>
    </citation>
    <scope>NUCLEOTIDE SEQUENCE</scope>
    <source>
        <strain evidence="1">NBU2967</strain>
    </source>
</reference>
<accession>A0ACC7LLU6</accession>
<protein>
    <submittedName>
        <fullName evidence="1">Aldehyde dehydrogenase</fullName>
    </submittedName>
</protein>
<dbReference type="Proteomes" id="UP001595191">
    <property type="component" value="Unassembled WGS sequence"/>
</dbReference>
<proteinExistence type="predicted"/>